<feature type="domain" description="DUF4139" evidence="3">
    <location>
        <begin position="283"/>
        <end position="634"/>
    </location>
</feature>
<evidence type="ECO:0000259" key="3">
    <source>
        <dbReference type="Pfam" id="PF13598"/>
    </source>
</evidence>
<dbReference type="NCBIfam" id="TIGR02231">
    <property type="entry name" value="mucoidy inhibitor MuiA family protein"/>
    <property type="match status" value="1"/>
</dbReference>
<feature type="coiled-coil region" evidence="1">
    <location>
        <begin position="206"/>
        <end position="237"/>
    </location>
</feature>
<reference evidence="4 5" key="1">
    <citation type="submission" date="2021-02" db="EMBL/GenBank/DDBJ databases">
        <title>Porcisia hertigi Genome sequencing and assembly.</title>
        <authorList>
            <person name="Almutairi H."/>
            <person name="Gatherer D."/>
        </authorList>
    </citation>
    <scope>NUCLEOTIDE SEQUENCE [LARGE SCALE GENOMIC DNA]</scope>
    <source>
        <strain evidence="4 5">C119</strain>
    </source>
</reference>
<evidence type="ECO:0000313" key="4">
    <source>
        <dbReference type="EMBL" id="KAG5490344.1"/>
    </source>
</evidence>
<dbReference type="AlphaFoldDB" id="A0A836HF59"/>
<evidence type="ECO:0000313" key="5">
    <source>
        <dbReference type="Proteomes" id="UP000674318"/>
    </source>
</evidence>
<gene>
    <name evidence="4" type="ORF">JKF63_00464</name>
</gene>
<dbReference type="OrthoDB" id="10068793at2759"/>
<dbReference type="InterPro" id="IPR011935">
    <property type="entry name" value="CHP02231"/>
</dbReference>
<keyword evidence="1" id="KW-0175">Coiled coil</keyword>
<dbReference type="GeneID" id="94286592"/>
<evidence type="ECO:0000256" key="1">
    <source>
        <dbReference type="SAM" id="Coils"/>
    </source>
</evidence>
<dbReference type="InterPro" id="IPR037291">
    <property type="entry name" value="DUF4139"/>
</dbReference>
<name>A0A836HF59_9TRYP</name>
<keyword evidence="5" id="KW-1185">Reference proteome</keyword>
<feature type="compositionally biased region" description="Basic and acidic residues" evidence="2">
    <location>
        <begin position="124"/>
        <end position="138"/>
    </location>
</feature>
<evidence type="ECO:0000256" key="2">
    <source>
        <dbReference type="SAM" id="MobiDB-lite"/>
    </source>
</evidence>
<sequence>MQATTSEPTPGTSAVDFPLTLHVAPRVDQATIYQNKSLQRRCAPLSFITPVNEVRVMVPMPKRHCGQWGFDQDSVQVGFGAAFDRKVILTGVLIDEVKQACLRSDGTVQIEATHISDVASASDSDAHSEERGDTASAEVRREMECQLQEVQYRLLRNDIALAEAAAVRDYTVNLAASAVYPSKASPLMSTAALHDPQMWGAHLDALESAKREHSKTKRDLVRAKKALEAEKMALEAKLGLVHDGRQSPCSGLGTETGTLVDVVVLTLRVLQPVPAGPDAVVYVSYMVPSGRWNAAYEAHLNTETNEVVLYYNAEVVLDCGEDLKDVVLTLSSAVPRRNAALPPTMSIWRCGVVEPSPPMEELGVGAGDVAAYSAHSPVCLSTAQEHALPSAAPMMMRAAAQVEQVGTGAIMNFLISNSQTVMANGKTTRLPLTVLSLPASIRYMSVPEKSPAAFTQAKVNNTSDFLLLVGDVAVFLNGNYVLQSRVDRQCAPGGTMNMYFGADPNVEIKRVLLRQTNKTVQNSYFKGAKRRVKTFAYKTIICNKKRTTTAADGTVRIKLIEHIPISDEEQLQVRLVLPPKPQEDVYIYDEEEDKERQRLRKSQLLDNEGIVEIERVVLAGETTEVLFTFEVEAPIDVDIYGL</sequence>
<protein>
    <recommendedName>
        <fullName evidence="3">DUF4139 domain-containing protein</fullName>
    </recommendedName>
</protein>
<dbReference type="PANTHER" id="PTHR31005">
    <property type="entry name" value="DUF4139 DOMAIN-CONTAINING PROTEIN"/>
    <property type="match status" value="1"/>
</dbReference>
<dbReference type="EMBL" id="JAFJZO010000036">
    <property type="protein sequence ID" value="KAG5490344.1"/>
    <property type="molecule type" value="Genomic_DNA"/>
</dbReference>
<dbReference type="Proteomes" id="UP000674318">
    <property type="component" value="Unassembled WGS sequence"/>
</dbReference>
<dbReference type="PANTHER" id="PTHR31005:SF9">
    <property type="entry name" value="DUF4139 DOMAIN-CONTAINING PROTEIN"/>
    <property type="match status" value="1"/>
</dbReference>
<organism evidence="4 5">
    <name type="scientific">Porcisia hertigi</name>
    <dbReference type="NCBI Taxonomy" id="2761500"/>
    <lineage>
        <taxon>Eukaryota</taxon>
        <taxon>Discoba</taxon>
        <taxon>Euglenozoa</taxon>
        <taxon>Kinetoplastea</taxon>
        <taxon>Metakinetoplastina</taxon>
        <taxon>Trypanosomatida</taxon>
        <taxon>Trypanosomatidae</taxon>
        <taxon>Leishmaniinae</taxon>
        <taxon>Porcisia</taxon>
    </lineage>
</organism>
<proteinExistence type="predicted"/>
<dbReference type="Pfam" id="PF13598">
    <property type="entry name" value="DUF4139"/>
    <property type="match status" value="1"/>
</dbReference>
<accession>A0A836HF59</accession>
<feature type="region of interest" description="Disordered" evidence="2">
    <location>
        <begin position="119"/>
        <end position="138"/>
    </location>
</feature>
<comment type="caution">
    <text evidence="4">The sequence shown here is derived from an EMBL/GenBank/DDBJ whole genome shotgun (WGS) entry which is preliminary data.</text>
</comment>
<dbReference type="KEGG" id="phet:94286592"/>
<dbReference type="RefSeq" id="XP_067752672.1">
    <property type="nucleotide sequence ID" value="XM_067896515.1"/>
</dbReference>